<reference evidence="2 3" key="1">
    <citation type="submission" date="2020-08" db="EMBL/GenBank/DDBJ databases">
        <title>Genomic Encyclopedia of Type Strains, Phase IV (KMG-IV): sequencing the most valuable type-strain genomes for metagenomic binning, comparative biology and taxonomic classification.</title>
        <authorList>
            <person name="Goeker M."/>
        </authorList>
    </citation>
    <scope>NUCLEOTIDE SEQUENCE [LARGE SCALE GENOMIC DNA]</scope>
    <source>
        <strain evidence="2 3">DSM 22975</strain>
    </source>
</reference>
<dbReference type="Proteomes" id="UP000585721">
    <property type="component" value="Unassembled WGS sequence"/>
</dbReference>
<gene>
    <name evidence="2" type="ORF">HNR75_001415</name>
</gene>
<evidence type="ECO:0000313" key="3">
    <source>
        <dbReference type="Proteomes" id="UP000585721"/>
    </source>
</evidence>
<keyword evidence="3" id="KW-1185">Reference proteome</keyword>
<dbReference type="EMBL" id="JACHGR010000004">
    <property type="protein sequence ID" value="MBB6055509.1"/>
    <property type="molecule type" value="Genomic_DNA"/>
</dbReference>
<evidence type="ECO:0000313" key="2">
    <source>
        <dbReference type="EMBL" id="MBB6055509.1"/>
    </source>
</evidence>
<comment type="caution">
    <text evidence="2">The sequence shown here is derived from an EMBL/GenBank/DDBJ whole genome shotgun (WGS) entry which is preliminary data.</text>
</comment>
<dbReference type="RefSeq" id="WP_188026288.1">
    <property type="nucleotide sequence ID" value="NZ_JACHGR010000004.1"/>
</dbReference>
<dbReference type="Pfam" id="PF11726">
    <property type="entry name" value="YagK_YfjJ_C"/>
    <property type="match status" value="1"/>
</dbReference>
<dbReference type="InterPro" id="IPR057271">
    <property type="entry name" value="YagK_YfjJ_C"/>
</dbReference>
<proteinExistence type="predicted"/>
<name>A0A841GC31_9GAMM</name>
<protein>
    <recommendedName>
        <fullName evidence="1">YagK/YfjJ C-terminal domain-containing protein</fullName>
    </recommendedName>
</protein>
<organism evidence="2 3">
    <name type="scientific">Tolumonas osonensis</name>
    <dbReference type="NCBI Taxonomy" id="675874"/>
    <lineage>
        <taxon>Bacteria</taxon>
        <taxon>Pseudomonadati</taxon>
        <taxon>Pseudomonadota</taxon>
        <taxon>Gammaproteobacteria</taxon>
        <taxon>Aeromonadales</taxon>
        <taxon>Aeromonadaceae</taxon>
        <taxon>Tolumonas</taxon>
    </lineage>
</organism>
<accession>A0A841GC31</accession>
<feature type="domain" description="YagK/YfjJ C-terminal" evidence="1">
    <location>
        <begin position="183"/>
        <end position="322"/>
    </location>
</feature>
<dbReference type="AlphaFoldDB" id="A0A841GC31"/>
<sequence length="356" mass="41547">MKRKEDRHQQVLMDASLDLTDVNGVAHYWKSDNYNTAEEYLNIWNTFDDITESKKPSFVLVKSKRSNHKTIEMSNLGRDIINTINYSTIIVTRHFNSHKLHPKVDLFIKAMNKYELTGLVKYINPNMNQDTTKRVYEALCNFIAHIKSSATDGTLQKEINLFSRTSRKNYASLVNYINKLFDKQSRLLVIRIDLGYTEKHSKEITSEMAINHRNKLLKNTRNNEIFQYMRGYVWKLEFGVSKGYHYHMLFLFDGSKVREDINIARRIGEYWSSSITNGNGIYFNCNHIKNTYKCLGIGMINHFEHTKRENLKKAALYLTKTDSYIKLVLPTGARVFGKGEIPHSSLIKKGRPRVKI</sequence>
<evidence type="ECO:0000259" key="1">
    <source>
        <dbReference type="Pfam" id="PF11726"/>
    </source>
</evidence>